<accession>A0A226DTS1</accession>
<keyword evidence="1" id="KW-0812">Transmembrane</keyword>
<keyword evidence="1" id="KW-0472">Membrane</keyword>
<feature type="transmembrane region" description="Helical" evidence="1">
    <location>
        <begin position="170"/>
        <end position="190"/>
    </location>
</feature>
<dbReference type="Proteomes" id="UP000198287">
    <property type="component" value="Unassembled WGS sequence"/>
</dbReference>
<name>A0A226DTS1_FOLCA</name>
<gene>
    <name evidence="2" type="ORF">Fcan01_16662</name>
</gene>
<dbReference type="OrthoDB" id="8297494at2759"/>
<evidence type="ECO:0000313" key="2">
    <source>
        <dbReference type="EMBL" id="OXA48895.1"/>
    </source>
</evidence>
<protein>
    <submittedName>
        <fullName evidence="2">Uncharacterized protein</fullName>
    </submittedName>
</protein>
<dbReference type="EMBL" id="LNIX01000011">
    <property type="protein sequence ID" value="OXA48895.1"/>
    <property type="molecule type" value="Genomic_DNA"/>
</dbReference>
<feature type="transmembrane region" description="Helical" evidence="1">
    <location>
        <begin position="78"/>
        <end position="97"/>
    </location>
</feature>
<keyword evidence="1" id="KW-1133">Transmembrane helix</keyword>
<sequence>MLRKVLLYPHFMCPALFFIRGRRLLANHCNPPIFGYFLGYCSSCGEQLFSLDTAIWKCIKTMAIFADSFHWTISASKGFFFLFNVTIISTGCMLDYLDILNRMSDTATGRISLIKRIKLYRCLQVLEKQMNHALSKRIIPVLVIQAPMMQIIVSFVFIKLASSLPSEGFLSYPFIIIMVGSSCMIFETFAAQFGEKSTNLCHNWLMEKGIAKVNVKRIRSLQSMRIKVGSNFIDGGTALVTQDFCLNQTVSLLLM</sequence>
<evidence type="ECO:0000313" key="3">
    <source>
        <dbReference type="Proteomes" id="UP000198287"/>
    </source>
</evidence>
<organism evidence="2 3">
    <name type="scientific">Folsomia candida</name>
    <name type="common">Springtail</name>
    <dbReference type="NCBI Taxonomy" id="158441"/>
    <lineage>
        <taxon>Eukaryota</taxon>
        <taxon>Metazoa</taxon>
        <taxon>Ecdysozoa</taxon>
        <taxon>Arthropoda</taxon>
        <taxon>Hexapoda</taxon>
        <taxon>Collembola</taxon>
        <taxon>Entomobryomorpha</taxon>
        <taxon>Isotomoidea</taxon>
        <taxon>Isotomidae</taxon>
        <taxon>Proisotominae</taxon>
        <taxon>Folsomia</taxon>
    </lineage>
</organism>
<keyword evidence="3" id="KW-1185">Reference proteome</keyword>
<dbReference type="AlphaFoldDB" id="A0A226DTS1"/>
<proteinExistence type="predicted"/>
<feature type="transmembrane region" description="Helical" evidence="1">
    <location>
        <begin position="138"/>
        <end position="158"/>
    </location>
</feature>
<reference evidence="2 3" key="1">
    <citation type="submission" date="2015-12" db="EMBL/GenBank/DDBJ databases">
        <title>The genome of Folsomia candida.</title>
        <authorList>
            <person name="Faddeeva A."/>
            <person name="Derks M.F."/>
            <person name="Anvar Y."/>
            <person name="Smit S."/>
            <person name="Van Straalen N."/>
            <person name="Roelofs D."/>
        </authorList>
    </citation>
    <scope>NUCLEOTIDE SEQUENCE [LARGE SCALE GENOMIC DNA]</scope>
    <source>
        <strain evidence="2 3">VU population</strain>
        <tissue evidence="2">Whole body</tissue>
    </source>
</reference>
<comment type="caution">
    <text evidence="2">The sequence shown here is derived from an EMBL/GenBank/DDBJ whole genome shotgun (WGS) entry which is preliminary data.</text>
</comment>
<evidence type="ECO:0000256" key="1">
    <source>
        <dbReference type="SAM" id="Phobius"/>
    </source>
</evidence>